<name>A0A8I5ZLY6_RAT</name>
<dbReference type="CTD" id="361257"/>
<dbReference type="AlphaFoldDB" id="A0A8I5ZLY6"/>
<feature type="compositionally biased region" description="Acidic residues" evidence="2">
    <location>
        <begin position="196"/>
        <end position="209"/>
    </location>
</feature>
<evidence type="ECO:0000313" key="6">
    <source>
        <dbReference type="RGD" id="1564129"/>
    </source>
</evidence>
<dbReference type="AGR" id="RGD:1564129"/>
<keyword evidence="1" id="KW-0344">Guanine-nucleotide releasing factor</keyword>
<dbReference type="OMA" id="SCRESRI"/>
<dbReference type="KEGG" id="rno:361257"/>
<dbReference type="PANTHER" id="PTHR46793:SF3">
    <property type="entry name" value="RIKEN CDNA 4930596D02 GENE"/>
    <property type="match status" value="1"/>
</dbReference>
<dbReference type="GeneTree" id="ENSGT00940000153181"/>
<dbReference type="GeneID" id="361257"/>
<feature type="region of interest" description="Disordered" evidence="2">
    <location>
        <begin position="196"/>
        <end position="254"/>
    </location>
</feature>
<evidence type="ECO:0000313" key="4">
    <source>
        <dbReference type="Ensembl" id="ENSRNOP00000079045.1"/>
    </source>
</evidence>
<evidence type="ECO:0000256" key="2">
    <source>
        <dbReference type="SAM" id="MobiDB-lite"/>
    </source>
</evidence>
<dbReference type="RGD" id="1564129">
    <property type="gene designation" value="4930596D02Rikl2"/>
</dbReference>
<gene>
    <name evidence="4 6" type="primary">4930596D02Rikl2</name>
    <name evidence="6" type="synonym">RGD1564129</name>
</gene>
<dbReference type="OrthoDB" id="9617030at2759"/>
<dbReference type="Pfam" id="PF00618">
    <property type="entry name" value="RasGEF_N"/>
    <property type="match status" value="1"/>
</dbReference>
<dbReference type="GO" id="GO:0005085">
    <property type="term" value="F:guanyl-nucleotide exchange factor activity"/>
    <property type="evidence" value="ECO:0007669"/>
    <property type="project" value="UniProtKB-KW"/>
</dbReference>
<dbReference type="PROSITE" id="PS50212">
    <property type="entry name" value="RASGEF_NTER"/>
    <property type="match status" value="1"/>
</dbReference>
<evidence type="ECO:0000256" key="1">
    <source>
        <dbReference type="PROSITE-ProRule" id="PRU00135"/>
    </source>
</evidence>
<proteinExistence type="predicted"/>
<dbReference type="RefSeq" id="XP_341542.5">
    <property type="nucleotide sequence ID" value="XM_341541.9"/>
</dbReference>
<protein>
    <submittedName>
        <fullName evidence="4">RIKEN cDNA 4930596D02 gene like 2</fullName>
    </submittedName>
</protein>
<evidence type="ECO:0000313" key="5">
    <source>
        <dbReference type="Proteomes" id="UP000002494"/>
    </source>
</evidence>
<dbReference type="Gene3D" id="1.20.870.10">
    <property type="entry name" value="Son of sevenless (SoS) protein Chain: S domain 1"/>
    <property type="match status" value="1"/>
</dbReference>
<dbReference type="InterPro" id="IPR023578">
    <property type="entry name" value="Ras_GEF_dom_sf"/>
</dbReference>
<organism evidence="4 5">
    <name type="scientific">Rattus norvegicus</name>
    <name type="common">Rat</name>
    <dbReference type="NCBI Taxonomy" id="10116"/>
    <lineage>
        <taxon>Eukaryota</taxon>
        <taxon>Metazoa</taxon>
        <taxon>Chordata</taxon>
        <taxon>Craniata</taxon>
        <taxon>Vertebrata</taxon>
        <taxon>Euteleostomi</taxon>
        <taxon>Mammalia</taxon>
        <taxon>Eutheria</taxon>
        <taxon>Euarchontoglires</taxon>
        <taxon>Glires</taxon>
        <taxon>Rodentia</taxon>
        <taxon>Myomorpha</taxon>
        <taxon>Muroidea</taxon>
        <taxon>Muridae</taxon>
        <taxon>Murinae</taxon>
        <taxon>Rattus</taxon>
    </lineage>
</organism>
<dbReference type="PANTHER" id="PTHR46793">
    <property type="entry name" value="1700018F24RIK PROTEIN-RELATED-RELATED"/>
    <property type="match status" value="1"/>
</dbReference>
<dbReference type="InterPro" id="IPR000651">
    <property type="entry name" value="Ras-like_Gua-exchang_fac_N"/>
</dbReference>
<dbReference type="CDD" id="cd06224">
    <property type="entry name" value="REM"/>
    <property type="match status" value="1"/>
</dbReference>
<keyword evidence="5" id="KW-1185">Reference proteome</keyword>
<dbReference type="SUPFAM" id="SSF48366">
    <property type="entry name" value="Ras GEF"/>
    <property type="match status" value="1"/>
</dbReference>
<feature type="domain" description="N-terminal Ras-GEF" evidence="3">
    <location>
        <begin position="74"/>
        <end position="195"/>
    </location>
</feature>
<evidence type="ECO:0000259" key="3">
    <source>
        <dbReference type="PROSITE" id="PS50212"/>
    </source>
</evidence>
<reference evidence="4" key="1">
    <citation type="submission" date="2024-01" db="EMBL/GenBank/DDBJ databases">
        <title>GRCr8: a new rat reference genome assembly contstructed from accurate long reads and long range scaffolding.</title>
        <authorList>
            <person name="Doris P.A."/>
            <person name="Kalbfleisch T."/>
            <person name="Li K."/>
            <person name="Howe K."/>
            <person name="Wood J."/>
        </authorList>
    </citation>
    <scope>NUCLEOTIDE SEQUENCE [LARGE SCALE GENOMIC DNA]</scope>
    <source>
        <strain evidence="4">Brown Norway</strain>
    </source>
</reference>
<dbReference type="SMART" id="SM00229">
    <property type="entry name" value="RasGEFN"/>
    <property type="match status" value="1"/>
</dbReference>
<dbReference type="Proteomes" id="UP000002494">
    <property type="component" value="Chromosome 17"/>
</dbReference>
<accession>A0A8I5ZLY6</accession>
<reference evidence="4" key="2">
    <citation type="submission" date="2025-08" db="UniProtKB">
        <authorList>
            <consortium name="Ensembl"/>
        </authorList>
    </citation>
    <scope>IDENTIFICATION</scope>
    <source>
        <strain evidence="4">Brown Norway</strain>
    </source>
</reference>
<sequence>MFSCCPWTTEGSGLKKDKNEGQGGTLKFMILSCLQCLWPFAQKETDLTQDNQTQDYADEGEHECAPKVVTEPCRESPISADMVENMVNQLVPSLQGGDPLFAPSFLYAYRQFTTTQHVLDLLLKRFAYFRLDCEEDEQIKSVLCSFLDSWIDIYPEEFCQTGNLSILKKLKAYLTVNMPSSNLNLRVHMLLEELQEDASESERDDEDSDLGSHTSEDSEIEVLFPSVKMQPKPTCAPESESPKPNRELCSGNQM</sequence>
<reference evidence="4" key="3">
    <citation type="submission" date="2025-09" db="UniProtKB">
        <authorList>
            <consortium name="Ensembl"/>
        </authorList>
    </citation>
    <scope>IDENTIFICATION</scope>
    <source>
        <strain evidence="4">Brown Norway</strain>
    </source>
</reference>
<dbReference type="Ensembl" id="ENSRNOT00000096094.2">
    <property type="protein sequence ID" value="ENSRNOP00000079045.1"/>
    <property type="gene ID" value="ENSRNOG00000063038.2"/>
</dbReference>